<evidence type="ECO:0000256" key="4">
    <source>
        <dbReference type="ARBA" id="ARBA00022692"/>
    </source>
</evidence>
<keyword evidence="8 11" id="KW-0472">Membrane</keyword>
<keyword evidence="7 11" id="KW-1133">Transmembrane helix</keyword>
<dbReference type="InterPro" id="IPR018303">
    <property type="entry name" value="ATPase_P-typ_P_site"/>
</dbReference>
<dbReference type="NCBIfam" id="TIGR01525">
    <property type="entry name" value="ATPase-IB_hvy"/>
    <property type="match status" value="1"/>
</dbReference>
<feature type="transmembrane region" description="Helical" evidence="11">
    <location>
        <begin position="246"/>
        <end position="266"/>
    </location>
</feature>
<dbReference type="InterPro" id="IPR051014">
    <property type="entry name" value="Cation_Transport_ATPase_IB"/>
</dbReference>
<dbReference type="NCBIfam" id="TIGR01512">
    <property type="entry name" value="ATPase-IB2_Cd"/>
    <property type="match status" value="1"/>
</dbReference>
<protein>
    <recommendedName>
        <fullName evidence="9">Cd(2+)-exporting ATPase</fullName>
        <ecNumber evidence="9">7.2.2.21</ecNumber>
    </recommendedName>
</protein>
<comment type="subcellular location">
    <subcellularLocation>
        <location evidence="1">Cell membrane</location>
        <topology evidence="1">Multi-pass membrane protein</topology>
    </subcellularLocation>
</comment>
<dbReference type="PANTHER" id="PTHR48085">
    <property type="entry name" value="CADMIUM/ZINC-TRANSPORTING ATPASE HMA2-RELATED"/>
    <property type="match status" value="1"/>
</dbReference>
<keyword evidence="5 11" id="KW-0479">Metal-binding</keyword>
<dbReference type="OrthoDB" id="9813266at2"/>
<accession>A0A1H9SYU2</accession>
<dbReference type="EMBL" id="FOGW01000013">
    <property type="protein sequence ID" value="SER90172.1"/>
    <property type="molecule type" value="Genomic_DNA"/>
</dbReference>
<dbReference type="Gene3D" id="3.40.1110.10">
    <property type="entry name" value="Calcium-transporting ATPase, cytoplasmic domain N"/>
    <property type="match status" value="1"/>
</dbReference>
<evidence type="ECO:0000256" key="8">
    <source>
        <dbReference type="ARBA" id="ARBA00023136"/>
    </source>
</evidence>
<dbReference type="InterPro" id="IPR036412">
    <property type="entry name" value="HAD-like_sf"/>
</dbReference>
<keyword evidence="11" id="KW-0067">ATP-binding</keyword>
<organism evidence="13 14">
    <name type="scientific">Lachnobacterium bovis</name>
    <dbReference type="NCBI Taxonomy" id="140626"/>
    <lineage>
        <taxon>Bacteria</taxon>
        <taxon>Bacillati</taxon>
        <taxon>Bacillota</taxon>
        <taxon>Clostridia</taxon>
        <taxon>Lachnospirales</taxon>
        <taxon>Lachnospiraceae</taxon>
        <taxon>Lachnobacterium</taxon>
    </lineage>
</organism>
<keyword evidence="14" id="KW-1185">Reference proteome</keyword>
<dbReference type="PRINTS" id="PR00120">
    <property type="entry name" value="HATPASE"/>
</dbReference>
<name>A0A1H9SYU2_9FIRM</name>
<dbReference type="InterPro" id="IPR023214">
    <property type="entry name" value="HAD_sf"/>
</dbReference>
<evidence type="ECO:0000256" key="5">
    <source>
        <dbReference type="ARBA" id="ARBA00022723"/>
    </source>
</evidence>
<evidence type="ECO:0000259" key="12">
    <source>
        <dbReference type="Pfam" id="PF00122"/>
    </source>
</evidence>
<dbReference type="SUPFAM" id="SSF56784">
    <property type="entry name" value="HAD-like"/>
    <property type="match status" value="1"/>
</dbReference>
<keyword evidence="6" id="KW-1278">Translocase</keyword>
<comment type="catalytic activity">
    <reaction evidence="10">
        <text>Cd(2+)(in) + ATP + H2O = Cd(2+)(out) + ADP + phosphate + H(+)</text>
        <dbReference type="Rhea" id="RHEA:12132"/>
        <dbReference type="ChEBI" id="CHEBI:15377"/>
        <dbReference type="ChEBI" id="CHEBI:15378"/>
        <dbReference type="ChEBI" id="CHEBI:30616"/>
        <dbReference type="ChEBI" id="CHEBI:43474"/>
        <dbReference type="ChEBI" id="CHEBI:48775"/>
        <dbReference type="ChEBI" id="CHEBI:456216"/>
        <dbReference type="EC" id="7.2.2.21"/>
    </reaction>
</comment>
<dbReference type="RefSeq" id="WP_029067585.1">
    <property type="nucleotide sequence ID" value="NZ_FOGW01000013.1"/>
</dbReference>
<reference evidence="14" key="1">
    <citation type="submission" date="2016-10" db="EMBL/GenBank/DDBJ databases">
        <authorList>
            <person name="Varghese N."/>
            <person name="Submissions S."/>
        </authorList>
    </citation>
    <scope>NUCLEOTIDE SEQUENCE [LARGE SCALE GENOMIC DNA]</scope>
    <source>
        <strain evidence="14">S1b</strain>
    </source>
</reference>
<dbReference type="SFLD" id="SFLDF00027">
    <property type="entry name" value="p-type_atpase"/>
    <property type="match status" value="1"/>
</dbReference>
<gene>
    <name evidence="13" type="ORF">SAMN02910429_01435</name>
</gene>
<dbReference type="PRINTS" id="PR00119">
    <property type="entry name" value="CATATPASE"/>
</dbReference>
<feature type="transmembrane region" description="Helical" evidence="11">
    <location>
        <begin position="37"/>
        <end position="59"/>
    </location>
</feature>
<dbReference type="EC" id="7.2.2.21" evidence="9"/>
<dbReference type="InterPro" id="IPR059000">
    <property type="entry name" value="ATPase_P-type_domA"/>
</dbReference>
<dbReference type="Proteomes" id="UP000182471">
    <property type="component" value="Unassembled WGS sequence"/>
</dbReference>
<dbReference type="GO" id="GO:0046872">
    <property type="term" value="F:metal ion binding"/>
    <property type="evidence" value="ECO:0007669"/>
    <property type="project" value="UniProtKB-KW"/>
</dbReference>
<dbReference type="GO" id="GO:0005524">
    <property type="term" value="F:ATP binding"/>
    <property type="evidence" value="ECO:0007669"/>
    <property type="project" value="UniProtKB-UniRule"/>
</dbReference>
<keyword evidence="11" id="KW-0547">Nucleotide-binding</keyword>
<dbReference type="InterPro" id="IPR027256">
    <property type="entry name" value="P-typ_ATPase_IB"/>
</dbReference>
<dbReference type="Gene3D" id="3.40.50.1000">
    <property type="entry name" value="HAD superfamily/HAD-like"/>
    <property type="match status" value="1"/>
</dbReference>
<dbReference type="InterPro" id="IPR023299">
    <property type="entry name" value="ATPase_P-typ_cyto_dom_N"/>
</dbReference>
<dbReference type="InterPro" id="IPR044492">
    <property type="entry name" value="P_typ_ATPase_HD_dom"/>
</dbReference>
<feature type="transmembrane region" description="Helical" evidence="11">
    <location>
        <begin position="71"/>
        <end position="87"/>
    </location>
</feature>
<dbReference type="Gene3D" id="2.70.150.10">
    <property type="entry name" value="Calcium-transporting ATPase, cytoplasmic transduction domain A"/>
    <property type="match status" value="1"/>
</dbReference>
<dbReference type="FunFam" id="2.70.150.10:FF:000002">
    <property type="entry name" value="Copper-transporting ATPase 1, putative"/>
    <property type="match status" value="1"/>
</dbReference>
<keyword evidence="3" id="KW-0104">Cadmium</keyword>
<evidence type="ECO:0000256" key="11">
    <source>
        <dbReference type="RuleBase" id="RU362081"/>
    </source>
</evidence>
<dbReference type="GO" id="GO:0016887">
    <property type="term" value="F:ATP hydrolysis activity"/>
    <property type="evidence" value="ECO:0007669"/>
    <property type="project" value="InterPro"/>
</dbReference>
<feature type="transmembrane region" description="Helical" evidence="11">
    <location>
        <begin position="278"/>
        <end position="303"/>
    </location>
</feature>
<evidence type="ECO:0000256" key="7">
    <source>
        <dbReference type="ARBA" id="ARBA00022989"/>
    </source>
</evidence>
<dbReference type="GO" id="GO:0008551">
    <property type="term" value="F:P-type cadmium transporter activity"/>
    <property type="evidence" value="ECO:0007669"/>
    <property type="project" value="UniProtKB-EC"/>
</dbReference>
<evidence type="ECO:0000256" key="10">
    <source>
        <dbReference type="ARBA" id="ARBA00049338"/>
    </source>
</evidence>
<dbReference type="SFLD" id="SFLDS00003">
    <property type="entry name" value="Haloacid_Dehalogenase"/>
    <property type="match status" value="1"/>
</dbReference>
<dbReference type="GO" id="GO:0005886">
    <property type="term" value="C:plasma membrane"/>
    <property type="evidence" value="ECO:0007669"/>
    <property type="project" value="UniProtKB-SubCell"/>
</dbReference>
<dbReference type="SFLD" id="SFLDG00002">
    <property type="entry name" value="C1.7:_P-type_atpase_like"/>
    <property type="match status" value="1"/>
</dbReference>
<keyword evidence="11" id="KW-1003">Cell membrane</keyword>
<evidence type="ECO:0000256" key="2">
    <source>
        <dbReference type="ARBA" id="ARBA00006024"/>
    </source>
</evidence>
<dbReference type="PANTHER" id="PTHR48085:SF5">
    <property type="entry name" value="CADMIUM_ZINC-TRANSPORTING ATPASE HMA4-RELATED"/>
    <property type="match status" value="1"/>
</dbReference>
<feature type="transmembrane region" description="Helical" evidence="11">
    <location>
        <begin position="93"/>
        <end position="114"/>
    </location>
</feature>
<evidence type="ECO:0000313" key="14">
    <source>
        <dbReference type="Proteomes" id="UP000182471"/>
    </source>
</evidence>
<dbReference type="InterPro" id="IPR001757">
    <property type="entry name" value="P_typ_ATPase"/>
</dbReference>
<keyword evidence="4 11" id="KW-0812">Transmembrane</keyword>
<proteinExistence type="inferred from homology"/>
<dbReference type="NCBIfam" id="TIGR01494">
    <property type="entry name" value="ATPase_P-type"/>
    <property type="match status" value="1"/>
</dbReference>
<evidence type="ECO:0000313" key="13">
    <source>
        <dbReference type="EMBL" id="SER90172.1"/>
    </source>
</evidence>
<evidence type="ECO:0000256" key="1">
    <source>
        <dbReference type="ARBA" id="ARBA00004651"/>
    </source>
</evidence>
<comment type="similarity">
    <text evidence="2 11">Belongs to the cation transport ATPase (P-type) (TC 3.A.3) family. Type IB subfamily.</text>
</comment>
<dbReference type="AlphaFoldDB" id="A0A1H9SYU2"/>
<feature type="transmembrane region" description="Helical" evidence="11">
    <location>
        <begin position="610"/>
        <end position="628"/>
    </location>
</feature>
<dbReference type="SUPFAM" id="SSF81653">
    <property type="entry name" value="Calcium ATPase, transduction domain A"/>
    <property type="match status" value="1"/>
</dbReference>
<dbReference type="InterPro" id="IPR023298">
    <property type="entry name" value="ATPase_P-typ_TM_dom_sf"/>
</dbReference>
<dbReference type="PROSITE" id="PS00154">
    <property type="entry name" value="ATPASE_E1_E2"/>
    <property type="match status" value="1"/>
</dbReference>
<feature type="transmembrane region" description="Helical" evidence="11">
    <location>
        <begin position="7"/>
        <end position="25"/>
    </location>
</feature>
<dbReference type="Pfam" id="PF00122">
    <property type="entry name" value="E1-E2_ATPase"/>
    <property type="match status" value="1"/>
</dbReference>
<dbReference type="InterPro" id="IPR008250">
    <property type="entry name" value="ATPase_P-typ_transduc_dom_A_sf"/>
</dbReference>
<evidence type="ECO:0000256" key="9">
    <source>
        <dbReference type="ARBA" id="ARBA00039103"/>
    </source>
</evidence>
<feature type="domain" description="P-type ATPase A" evidence="12">
    <location>
        <begin position="128"/>
        <end position="227"/>
    </location>
</feature>
<evidence type="ECO:0000256" key="3">
    <source>
        <dbReference type="ARBA" id="ARBA00022539"/>
    </source>
</evidence>
<sequence>MNKKQKNVLYRIIISAIVLSILLLVEKVSVLKNINKWIIFAMYMVPYVIIGYDIIIKAFKGIKNKQPFDECLLMVIATIGAIAIGLIEDGDYIEAIAVMWFYQVGELFQSYAVGKSRRNISDLMDICPEYANVLDEDGNIEETDPEDVEVGSKIVIKPGEKIPIDGVVIDGETSLDTAALTGESVPRKVRKNDEVISGCININSAIKVETTKLYEDSTVAKVFELIEDASSRKSKSEKFISKFARYYTPIVVYAALALTICPPIFLMFAGKDADFKVWLYRALTFLVISCPCALVISIPLSFFAGIGSASREGILVKGSNFLEGLAETKTIVFDKTGTLTKGVFEVVAIHPKTLEAKELLHLVAHVERYSNHPIANSIRNAFPDENDSCDVSDITEIAGQGVEAMVNGHKVSVGNTKLMDMIGAKWNNCSKLKGTVIHVALDHIYQGHIVISDVLKPNSARAIAELKKNGIKQTVMLTGDSKDAAENVANELKIDNVYSELLPQDKVLKFEKILGNKDRKNDVVAFVGDGINDAPVLSRADIGIAMGVLGSDAAIEAADIVLMDDDPLKITTAIKISKKCIRIVRENIYFAIGIKVICLLLGAIGVANMWFAIFADVGVMVIAVLNAIRCLRIKK</sequence>
<dbReference type="Pfam" id="PF00702">
    <property type="entry name" value="Hydrolase"/>
    <property type="match status" value="1"/>
</dbReference>
<evidence type="ECO:0000256" key="6">
    <source>
        <dbReference type="ARBA" id="ARBA00022967"/>
    </source>
</evidence>
<feature type="transmembrane region" description="Helical" evidence="11">
    <location>
        <begin position="587"/>
        <end position="604"/>
    </location>
</feature>
<dbReference type="SUPFAM" id="SSF81665">
    <property type="entry name" value="Calcium ATPase, transmembrane domain M"/>
    <property type="match status" value="1"/>
</dbReference>